<keyword evidence="3" id="KW-1185">Reference proteome</keyword>
<proteinExistence type="predicted"/>
<dbReference type="Proteomes" id="UP001218218">
    <property type="component" value="Unassembled WGS sequence"/>
</dbReference>
<name>A0AAD6ZV50_9AGAR</name>
<feature type="compositionally biased region" description="Basic and acidic residues" evidence="1">
    <location>
        <begin position="313"/>
        <end position="322"/>
    </location>
</feature>
<evidence type="ECO:0000313" key="3">
    <source>
        <dbReference type="Proteomes" id="UP001218218"/>
    </source>
</evidence>
<feature type="compositionally biased region" description="Acidic residues" evidence="1">
    <location>
        <begin position="248"/>
        <end position="265"/>
    </location>
</feature>
<evidence type="ECO:0000256" key="1">
    <source>
        <dbReference type="SAM" id="MobiDB-lite"/>
    </source>
</evidence>
<evidence type="ECO:0000313" key="2">
    <source>
        <dbReference type="EMBL" id="KAJ7340867.1"/>
    </source>
</evidence>
<organism evidence="2 3">
    <name type="scientific">Mycena albidolilacea</name>
    <dbReference type="NCBI Taxonomy" id="1033008"/>
    <lineage>
        <taxon>Eukaryota</taxon>
        <taxon>Fungi</taxon>
        <taxon>Dikarya</taxon>
        <taxon>Basidiomycota</taxon>
        <taxon>Agaricomycotina</taxon>
        <taxon>Agaricomycetes</taxon>
        <taxon>Agaricomycetidae</taxon>
        <taxon>Agaricales</taxon>
        <taxon>Marasmiineae</taxon>
        <taxon>Mycenaceae</taxon>
        <taxon>Mycena</taxon>
    </lineage>
</organism>
<feature type="region of interest" description="Disordered" evidence="1">
    <location>
        <begin position="240"/>
        <end position="336"/>
    </location>
</feature>
<gene>
    <name evidence="2" type="ORF">DFH08DRAFT_1013059</name>
</gene>
<accession>A0AAD6ZV50</accession>
<sequence>MVQEKGQAGRAEGTLARGVVFVQKSTITLANKTIAAASQLAPLRPQKGKGSRKHKAPDPMGLIKAEFLAESYCYVAFLNIHFQNLPILTSWLDCLMAKQLLPCSLCLARFSQSLNFPAPLSMHGFPALISPSPSKARSGCSRKLKLMCNEWEMATLPFTKFRDAICLEEHCKGKFLEHPRTMFLPSSIITSLLDNLVSIDSPAAMVKLPLVQSWRHSGAHSASLYQVLLKVQSKIRVQRQHKAAELSDSMEEEGENGDKEDEVIEDFPTPNELRGQPIGSWTAAKMRSKSLDLPTEPSLDAAAPNKHTKRAPAHTDDLREFNVDFPSTLPLHTGSN</sequence>
<dbReference type="AlphaFoldDB" id="A0AAD6ZV50"/>
<comment type="caution">
    <text evidence="2">The sequence shown here is derived from an EMBL/GenBank/DDBJ whole genome shotgun (WGS) entry which is preliminary data.</text>
</comment>
<reference evidence="2" key="1">
    <citation type="submission" date="2023-03" db="EMBL/GenBank/DDBJ databases">
        <title>Massive genome expansion in bonnet fungi (Mycena s.s.) driven by repeated elements and novel gene families across ecological guilds.</title>
        <authorList>
            <consortium name="Lawrence Berkeley National Laboratory"/>
            <person name="Harder C.B."/>
            <person name="Miyauchi S."/>
            <person name="Viragh M."/>
            <person name="Kuo A."/>
            <person name="Thoen E."/>
            <person name="Andreopoulos B."/>
            <person name="Lu D."/>
            <person name="Skrede I."/>
            <person name="Drula E."/>
            <person name="Henrissat B."/>
            <person name="Morin E."/>
            <person name="Kohler A."/>
            <person name="Barry K."/>
            <person name="LaButti K."/>
            <person name="Morin E."/>
            <person name="Salamov A."/>
            <person name="Lipzen A."/>
            <person name="Mereny Z."/>
            <person name="Hegedus B."/>
            <person name="Baldrian P."/>
            <person name="Stursova M."/>
            <person name="Weitz H."/>
            <person name="Taylor A."/>
            <person name="Grigoriev I.V."/>
            <person name="Nagy L.G."/>
            <person name="Martin F."/>
            <person name="Kauserud H."/>
        </authorList>
    </citation>
    <scope>NUCLEOTIDE SEQUENCE</scope>
    <source>
        <strain evidence="2">CBHHK002</strain>
    </source>
</reference>
<protein>
    <submittedName>
        <fullName evidence="2">Uncharacterized protein</fullName>
    </submittedName>
</protein>
<dbReference type="EMBL" id="JARIHO010000026">
    <property type="protein sequence ID" value="KAJ7340867.1"/>
    <property type="molecule type" value="Genomic_DNA"/>
</dbReference>